<feature type="compositionally biased region" description="Polar residues" evidence="18">
    <location>
        <begin position="2039"/>
        <end position="2056"/>
    </location>
</feature>
<comment type="caution">
    <text evidence="21">The sequence shown here is derived from an EMBL/GenBank/DDBJ whole genome shotgun (WGS) entry which is preliminary data.</text>
</comment>
<evidence type="ECO:0000256" key="19">
    <source>
        <dbReference type="SAM" id="Phobius"/>
    </source>
</evidence>
<feature type="binding site" evidence="17">
    <location>
        <position position="275"/>
    </location>
    <ligand>
        <name>ATP</name>
        <dbReference type="ChEBI" id="CHEBI:30616"/>
    </ligand>
</feature>
<evidence type="ECO:0000256" key="3">
    <source>
        <dbReference type="ARBA" id="ARBA00022499"/>
    </source>
</evidence>
<evidence type="ECO:0000256" key="14">
    <source>
        <dbReference type="ARBA" id="ARBA00047899"/>
    </source>
</evidence>
<evidence type="ECO:0000313" key="22">
    <source>
        <dbReference type="Proteomes" id="UP001239994"/>
    </source>
</evidence>
<feature type="region of interest" description="Disordered" evidence="18">
    <location>
        <begin position="1196"/>
        <end position="1222"/>
    </location>
</feature>
<evidence type="ECO:0000256" key="6">
    <source>
        <dbReference type="ARBA" id="ARBA00022679"/>
    </source>
</evidence>
<feature type="region of interest" description="Disordered" evidence="18">
    <location>
        <begin position="2221"/>
        <end position="2294"/>
    </location>
</feature>
<dbReference type="PROSITE" id="PS00108">
    <property type="entry name" value="PROTEIN_KINASE_ST"/>
    <property type="match status" value="1"/>
</dbReference>
<dbReference type="InterPro" id="IPR011009">
    <property type="entry name" value="Kinase-like_dom_sf"/>
</dbReference>
<evidence type="ECO:0000256" key="12">
    <source>
        <dbReference type="ARBA" id="ARBA00023163"/>
    </source>
</evidence>
<feature type="compositionally biased region" description="Basic and acidic residues" evidence="18">
    <location>
        <begin position="842"/>
        <end position="851"/>
    </location>
</feature>
<keyword evidence="19" id="KW-0472">Membrane</keyword>
<feature type="region of interest" description="Disordered" evidence="18">
    <location>
        <begin position="814"/>
        <end position="851"/>
    </location>
</feature>
<keyword evidence="5" id="KW-0597">Phosphoprotein</keyword>
<feature type="domain" description="Protein kinase" evidence="20">
    <location>
        <begin position="246"/>
        <end position="574"/>
    </location>
</feature>
<feature type="region of interest" description="Disordered" evidence="18">
    <location>
        <begin position="951"/>
        <end position="1015"/>
    </location>
</feature>
<evidence type="ECO:0000256" key="1">
    <source>
        <dbReference type="ARBA" id="ARBA00004123"/>
    </source>
</evidence>
<feature type="compositionally biased region" description="Basic and acidic residues" evidence="18">
    <location>
        <begin position="1994"/>
        <end position="2006"/>
    </location>
</feature>
<feature type="region of interest" description="Disordered" evidence="18">
    <location>
        <begin position="1982"/>
        <end position="2062"/>
    </location>
</feature>
<evidence type="ECO:0000256" key="11">
    <source>
        <dbReference type="ARBA" id="ARBA00023015"/>
    </source>
</evidence>
<evidence type="ECO:0000256" key="18">
    <source>
        <dbReference type="SAM" id="MobiDB-lite"/>
    </source>
</evidence>
<evidence type="ECO:0000256" key="5">
    <source>
        <dbReference type="ARBA" id="ARBA00022553"/>
    </source>
</evidence>
<feature type="region of interest" description="Disordered" evidence="18">
    <location>
        <begin position="1046"/>
        <end position="1074"/>
    </location>
</feature>
<dbReference type="InterPro" id="IPR024606">
    <property type="entry name" value="KIAA1549"/>
</dbReference>
<comment type="catalytic activity">
    <reaction evidence="15">
        <text>L-seryl-[protein] + ATP = O-phospho-L-seryl-[protein] + ADP + H(+)</text>
        <dbReference type="Rhea" id="RHEA:17989"/>
        <dbReference type="Rhea" id="RHEA-COMP:9863"/>
        <dbReference type="Rhea" id="RHEA-COMP:11604"/>
        <dbReference type="ChEBI" id="CHEBI:15378"/>
        <dbReference type="ChEBI" id="CHEBI:29999"/>
        <dbReference type="ChEBI" id="CHEBI:30616"/>
        <dbReference type="ChEBI" id="CHEBI:83421"/>
        <dbReference type="ChEBI" id="CHEBI:456216"/>
        <dbReference type="EC" id="2.7.11.1"/>
    </reaction>
</comment>
<dbReference type="Gene3D" id="1.10.510.10">
    <property type="entry name" value="Transferase(Phosphotransferase) domain 1"/>
    <property type="match status" value="1"/>
</dbReference>
<evidence type="ECO:0000313" key="21">
    <source>
        <dbReference type="EMBL" id="KAK1784947.1"/>
    </source>
</evidence>
<feature type="compositionally biased region" description="Basic residues" evidence="18">
    <location>
        <begin position="2151"/>
        <end position="2163"/>
    </location>
</feature>
<feature type="compositionally biased region" description="Low complexity" evidence="18">
    <location>
        <begin position="115"/>
        <end position="127"/>
    </location>
</feature>
<evidence type="ECO:0000256" key="10">
    <source>
        <dbReference type="ARBA" id="ARBA00022843"/>
    </source>
</evidence>
<dbReference type="GO" id="GO:0005737">
    <property type="term" value="C:cytoplasm"/>
    <property type="evidence" value="ECO:0007669"/>
    <property type="project" value="UniProtKB-ARBA"/>
</dbReference>
<evidence type="ECO:0000256" key="4">
    <source>
        <dbReference type="ARBA" id="ARBA00022527"/>
    </source>
</evidence>
<dbReference type="GO" id="GO:0005524">
    <property type="term" value="F:ATP binding"/>
    <property type="evidence" value="ECO:0007669"/>
    <property type="project" value="UniProtKB-UniRule"/>
</dbReference>
<keyword evidence="6" id="KW-0808">Transferase</keyword>
<keyword evidence="19" id="KW-1133">Transmembrane helix</keyword>
<keyword evidence="9 17" id="KW-0067">ATP-binding</keyword>
<feature type="compositionally biased region" description="Polar residues" evidence="18">
    <location>
        <begin position="1065"/>
        <end position="1074"/>
    </location>
</feature>
<feature type="compositionally biased region" description="Basic and acidic residues" evidence="18">
    <location>
        <begin position="97"/>
        <end position="113"/>
    </location>
</feature>
<dbReference type="Proteomes" id="UP001239994">
    <property type="component" value="Unassembled WGS sequence"/>
</dbReference>
<feature type="compositionally biased region" description="Polar residues" evidence="18">
    <location>
        <begin position="1046"/>
        <end position="1058"/>
    </location>
</feature>
<evidence type="ECO:0000256" key="8">
    <source>
        <dbReference type="ARBA" id="ARBA00022777"/>
    </source>
</evidence>
<dbReference type="InterPro" id="IPR008271">
    <property type="entry name" value="Ser/Thr_kinase_AS"/>
</dbReference>
<sequence length="2435" mass="265131">MASQVLVYPPHVYQTQTSAFCSVKKLKVEPSNCVYHERAFSLTFLNGRTLGVAQPTKLVPTYKTRDFSGGRHRRQDFPVQTAAVRGVQRQTPSAAAPREKGVLSQGKDPEHTAQGRRSSGGATRATGGVRGEDSGSRGGGAGRPGDGRADGGFGEHACGFNLVDSSQRCGLKRKSEELETLSSAMQIVDDLSMLPAMLQTNVGNAPVAVPAAVGGGPIKQGAGTGSGDGDYQLVQHEMLCSMKNTYEVLDFLGRGTFGQVVKCWKRGTSEVVAIKILKNHPSYARQGQIEVGILARLSGENADEHNLVRAFECFQHRNHTCLVFEMLEQNLYDFLKQNKFSPLPLKVIRPILQQVATALRKLKAMGLIHADLKPENIMLVDPVRQPYRVKVIDFGSASHVSKAVCSTYLQSRYYRAPEIILGLPFCEAIDMWSLGCVIAELFLGWPLYPGALEYDQIRYISQTQGLPGEHLLNVGTKTSRFFCRESDSPYAAWRLKSTEEHEAETGMKSKEARKYIFSSLDDIAHVNLVMNLEGSDLLAEKVDRGEFVVLLKKMLLIDAEKRIVPSDALDHPFVTMQHLLDFPHSNHVKSCFHIMDTCRSRPGTYEAINRNKAPFARPITTSAPNLTVPFSKMAGVHTQPLAPSAPSVMHPGIPLQTGSGQFGDSFQQTLILCPPTIQGLPPNPSKPVGFSVRMESTVPLVTQAPAIQPLQIRPGVITQQTWSNRAQQILVPAWQQVTPVAPPPTTLASDTVAGPQRLADWGKVRPHGNHYNTIMPHPQPLLTSQMAMSAHQPISIGIAHVVWPQPAANKRNKLCGNRNNFLHNSNTQNSTCQSPKTTENGKSPEEQGEVKDHCLPPECTVEAKLQSVQEEEESVCCKVEPEPNELDMSQKQRQAITIADTPSPTSSVISISSDTDDEDVHGAQRHSLQCKGSPECEACQSTLNMERVCSLSSPDSSLSTSSSASVQSSTSPCKRPNSMSDDERESGCDTVDGSPASDCSGQVDSPFLDSRYVTDGNQNCKASTEVESGKPPVRTMVVPPMRVHNNNEPVARTESSFLSKGRTGTGRQTQHAPTALLNRQQKVTSGPQPQLPPPAFGQFYSQRLGEYGIVMGNSHQNLSSSVDDSSNYEASGSTALSVDQATLATSPYQLAGLLMTNEDSVSVIQSDPTSLSKGNKEEPAFTSILSALASTAAKPQSSALESAGRIKSETNQSHSDGPIHRAEPYIMYPSSATAEHISNQSSASVESALDDWVSELVSSVVTARETGLHSKGSGSHVSPSKMRITTLPYKNLNVSTQIEPASQDLVASSVPQLTTVTTTTVATATITTTTHSPVTTTSQLTSSTQINSPRLITTTITTTAATLKVVKTKPPGLSPAWAAATQPARATPARGFAGAHPTTTTTTTTRSLLVCNITDRMWVKIVLSIHSRRYRLDSILKQNLLRALTLATGKALNSRDVHVQIERLSMAANMTVGYYVTHGDKVYTPSVVVEALNAYGLERLMADIRQFVPQVQAVPIPADHWRPRPAISQMLKTVLRFVGTGDDVRSCSFAQMMEQRLQNAFTEAEVKVLSSHSKLTVQILTVTQSAGSPDVSLIYVVHNGSVALNGTEASILLSHLTAELVGYFLFYPPLITAEPLEYHNLNTSTATKTFWVITVIQDVEDASLESQYQSFASMMEQRLAELFVVAHQQGARFRRATTVGSYTVQMVGMRRVAGPKNPIELTYYAQHDGAPLPGTSAAKILNTVDSQTMALTLGYFVQLQAEPVVKNPSNNLWIIAAVLAPIGVVTIIIIIITAVLCRKNKSDFKTDAIGNLNPRVKTAYRRDVGYYHQPVQGFDYAKQHLGQQGGDEETLPVKQETMVLPLPIRDASLSLDKVIHPDGSNSKKTLTSEIRKSRLPSEEGSVISSESVKGISGRGSVAQKVTAQQKLAKEESGKRSVRAMCMEELAAHCIMHVSLALKQKSDIEHYRNKLRLKAKRKGYYDFPSAEGGGSSKALSERARHGPDRAGRPPGPTAHTPGRAPDDYDDRSSTYVKSHRRHSQATSPAYRSRQSLNSPSPGGTEMDLLVMRERPRKGIRNNGYDTEPELIEETDVDRMAARRHYGYGRQVKGHSETSTLSSQPSIDEVRQQMHLLLEEAFSLASAGRSTVGRRRQYHPHHHPYHHHQQLGPYSPGPPIPYSEVVTSAPGTMSRGRGGLQWVPAYGQDLYQCSLTKPTFRFTQLPEMALGSPPPIPPRTGPPPGSSLRRSSSDLGAKVRSSESSVQDVQSQHESNPYVPVSRPPLPPVTSESAPNHSGNPMTAVYAIPASRPGYTGYFISTPPSSYHSPSWMSYPPEPEDVPSQWADSVPLPGYAEAFPHPHYPQGSPLLWKHSQAISPQGRLEQPPSAATSQQSLAEPRDLISPDTPLSSLSTSALVKAIRDEVAKLAKKQADMFEFQV</sequence>
<comment type="similarity">
    <text evidence="16">Belongs to the protein kinase superfamily. CMGC Ser/Thr protein kinase family. HIPK subfamily.</text>
</comment>
<keyword evidence="4" id="KW-0723">Serine/threonine-protein kinase</keyword>
<dbReference type="SUPFAM" id="SSF56112">
    <property type="entry name" value="Protein kinase-like (PK-like)"/>
    <property type="match status" value="1"/>
</dbReference>
<dbReference type="GO" id="GO:0005654">
    <property type="term" value="C:nucleoplasm"/>
    <property type="evidence" value="ECO:0007669"/>
    <property type="project" value="UniProtKB-ARBA"/>
</dbReference>
<dbReference type="Pfam" id="PF00069">
    <property type="entry name" value="Pkinase"/>
    <property type="match status" value="1"/>
</dbReference>
<dbReference type="InterPro" id="IPR017441">
    <property type="entry name" value="Protein_kinase_ATP_BS"/>
</dbReference>
<keyword evidence="11" id="KW-0805">Transcription regulation</keyword>
<keyword evidence="8" id="KW-0418">Kinase</keyword>
<dbReference type="Pfam" id="PF12877">
    <property type="entry name" value="KIAA1549"/>
    <property type="match status" value="2"/>
</dbReference>
<evidence type="ECO:0000259" key="20">
    <source>
        <dbReference type="PROSITE" id="PS50011"/>
    </source>
</evidence>
<keyword evidence="3" id="KW-1017">Isopeptide bond</keyword>
<feature type="region of interest" description="Disordered" evidence="18">
    <location>
        <begin position="63"/>
        <end position="150"/>
    </location>
</feature>
<dbReference type="SMART" id="SM00220">
    <property type="entry name" value="S_TKc"/>
    <property type="match status" value="1"/>
</dbReference>
<dbReference type="Gene3D" id="3.30.200.20">
    <property type="entry name" value="Phosphorylase Kinase, domain 1"/>
    <property type="match status" value="1"/>
</dbReference>
<feature type="compositionally biased region" description="Pro residues" evidence="18">
    <location>
        <begin position="2226"/>
        <end position="2239"/>
    </location>
</feature>
<dbReference type="FunFam" id="3.30.200.20:FF:000022">
    <property type="entry name" value="Homeodomain-interacting protein kinase 2 isoform 1"/>
    <property type="match status" value="1"/>
</dbReference>
<dbReference type="PROSITE" id="PS50011">
    <property type="entry name" value="PROTEIN_KINASE_DOM"/>
    <property type="match status" value="1"/>
</dbReference>
<feature type="region of interest" description="Disordered" evidence="18">
    <location>
        <begin position="884"/>
        <end position="927"/>
    </location>
</feature>
<feature type="region of interest" description="Disordered" evidence="18">
    <location>
        <begin position="1880"/>
        <end position="1936"/>
    </location>
</feature>
<gene>
    <name evidence="21" type="ORF">P4O66_018380</name>
</gene>
<evidence type="ECO:0000256" key="17">
    <source>
        <dbReference type="PROSITE-ProRule" id="PRU10141"/>
    </source>
</evidence>
<keyword evidence="12" id="KW-0804">Transcription</keyword>
<organism evidence="21 22">
    <name type="scientific">Electrophorus voltai</name>
    <dbReference type="NCBI Taxonomy" id="2609070"/>
    <lineage>
        <taxon>Eukaryota</taxon>
        <taxon>Metazoa</taxon>
        <taxon>Chordata</taxon>
        <taxon>Craniata</taxon>
        <taxon>Vertebrata</taxon>
        <taxon>Euteleostomi</taxon>
        <taxon>Actinopterygii</taxon>
        <taxon>Neopterygii</taxon>
        <taxon>Teleostei</taxon>
        <taxon>Ostariophysi</taxon>
        <taxon>Gymnotiformes</taxon>
        <taxon>Gymnotoidei</taxon>
        <taxon>Gymnotidae</taxon>
        <taxon>Electrophorus</taxon>
    </lineage>
</organism>
<proteinExistence type="inferred from homology"/>
<feature type="region of interest" description="Disordered" evidence="18">
    <location>
        <begin position="2373"/>
        <end position="2405"/>
    </location>
</feature>
<feature type="compositionally biased region" description="Low complexity" evidence="18">
    <location>
        <begin position="2256"/>
        <end position="2275"/>
    </location>
</feature>
<evidence type="ECO:0000256" key="16">
    <source>
        <dbReference type="ARBA" id="ARBA00061380"/>
    </source>
</evidence>
<evidence type="ECO:0000256" key="2">
    <source>
        <dbReference type="ARBA" id="ARBA00012513"/>
    </source>
</evidence>
<keyword evidence="10" id="KW-0832">Ubl conjugation</keyword>
<feature type="transmembrane region" description="Helical" evidence="19">
    <location>
        <begin position="1772"/>
        <end position="1796"/>
    </location>
</feature>
<feature type="compositionally biased region" description="Gly residues" evidence="18">
    <location>
        <begin position="136"/>
        <end position="150"/>
    </location>
</feature>
<feature type="compositionally biased region" description="Low complexity" evidence="18">
    <location>
        <begin position="1898"/>
        <end position="1911"/>
    </location>
</feature>
<keyword evidence="13" id="KW-0539">Nucleus</keyword>
<feature type="compositionally biased region" description="Low complexity" evidence="18">
    <location>
        <begin position="951"/>
        <end position="972"/>
    </location>
</feature>
<dbReference type="InterPro" id="IPR000719">
    <property type="entry name" value="Prot_kinase_dom"/>
</dbReference>
<feature type="compositionally biased region" description="Polar residues" evidence="18">
    <location>
        <begin position="2284"/>
        <end position="2294"/>
    </location>
</feature>
<dbReference type="PANTHER" id="PTHR21590">
    <property type="entry name" value="SEA DOMAIN-CONTAINING PROTEIN"/>
    <property type="match status" value="1"/>
</dbReference>
<dbReference type="PROSITE" id="PS00107">
    <property type="entry name" value="PROTEIN_KINASE_ATP"/>
    <property type="match status" value="1"/>
</dbReference>
<feature type="compositionally biased region" description="Polar residues" evidence="18">
    <location>
        <begin position="817"/>
        <end position="841"/>
    </location>
</feature>
<protein>
    <recommendedName>
        <fullName evidence="2">non-specific serine/threonine protein kinase</fullName>
        <ecNumber evidence="2">2.7.11.1</ecNumber>
    </recommendedName>
</protein>
<keyword evidence="22" id="KW-1185">Reference proteome</keyword>
<dbReference type="PANTHER" id="PTHR21590:SF3">
    <property type="entry name" value="UPF0606 PROTEIN KIAA1549L"/>
    <property type="match status" value="1"/>
</dbReference>
<evidence type="ECO:0000256" key="13">
    <source>
        <dbReference type="ARBA" id="ARBA00023242"/>
    </source>
</evidence>
<feature type="region of interest" description="Disordered" evidence="18">
    <location>
        <begin position="2151"/>
        <end position="2172"/>
    </location>
</feature>
<keyword evidence="7 17" id="KW-0547">Nucleotide-binding</keyword>
<evidence type="ECO:0000256" key="9">
    <source>
        <dbReference type="ARBA" id="ARBA00022840"/>
    </source>
</evidence>
<dbReference type="GO" id="GO:0004674">
    <property type="term" value="F:protein serine/threonine kinase activity"/>
    <property type="evidence" value="ECO:0007669"/>
    <property type="project" value="UniProtKB-KW"/>
</dbReference>
<comment type="catalytic activity">
    <reaction evidence="14">
        <text>L-threonyl-[protein] + ATP = O-phospho-L-threonyl-[protein] + ADP + H(+)</text>
        <dbReference type="Rhea" id="RHEA:46608"/>
        <dbReference type="Rhea" id="RHEA-COMP:11060"/>
        <dbReference type="Rhea" id="RHEA-COMP:11605"/>
        <dbReference type="ChEBI" id="CHEBI:15378"/>
        <dbReference type="ChEBI" id="CHEBI:30013"/>
        <dbReference type="ChEBI" id="CHEBI:30616"/>
        <dbReference type="ChEBI" id="CHEBI:61977"/>
        <dbReference type="ChEBI" id="CHEBI:456216"/>
        <dbReference type="EC" id="2.7.11.1"/>
    </reaction>
</comment>
<reference evidence="21" key="1">
    <citation type="submission" date="2023-03" db="EMBL/GenBank/DDBJ databases">
        <title>Electrophorus voltai genome.</title>
        <authorList>
            <person name="Bian C."/>
        </authorList>
    </citation>
    <scope>NUCLEOTIDE SEQUENCE</scope>
    <source>
        <strain evidence="21">CB-2022</strain>
        <tissue evidence="21">Muscle</tissue>
    </source>
</reference>
<accession>A0AAD8YPR3</accession>
<dbReference type="EC" id="2.7.11.1" evidence="2"/>
<feature type="compositionally biased region" description="Low complexity" evidence="18">
    <location>
        <begin position="900"/>
        <end position="913"/>
    </location>
</feature>
<dbReference type="FunFam" id="1.10.510.10:FF:000029">
    <property type="entry name" value="Homeodomain-interacting protein kinase 2 isoform 1"/>
    <property type="match status" value="1"/>
</dbReference>
<evidence type="ECO:0000256" key="7">
    <source>
        <dbReference type="ARBA" id="ARBA00022741"/>
    </source>
</evidence>
<dbReference type="EMBL" id="JAROKS010000026">
    <property type="protein sequence ID" value="KAK1784947.1"/>
    <property type="molecule type" value="Genomic_DNA"/>
</dbReference>
<evidence type="ECO:0000256" key="15">
    <source>
        <dbReference type="ARBA" id="ARBA00048679"/>
    </source>
</evidence>
<keyword evidence="19" id="KW-0812">Transmembrane</keyword>
<name>A0AAD8YPR3_9TELE</name>
<comment type="subcellular location">
    <subcellularLocation>
        <location evidence="1">Nucleus</location>
    </subcellularLocation>
</comment>